<dbReference type="EMBL" id="SDEE01001382">
    <property type="protein sequence ID" value="RXW12153.1"/>
    <property type="molecule type" value="Genomic_DNA"/>
</dbReference>
<accession>A0A4Q2CZA1</accession>
<gene>
    <name evidence="1" type="ORF">EST38_g13703</name>
</gene>
<sequence>MNDQLWHVVIRGVAPGVYFGEHAARLAMGNFENAEQWKRLLRDEANALFVEAYMDGKVCRLSAPADIEDFDG</sequence>
<keyword evidence="2" id="KW-1185">Reference proteome</keyword>
<comment type="caution">
    <text evidence="1">The sequence shown here is derived from an EMBL/GenBank/DDBJ whole genome shotgun (WGS) entry which is preliminary data.</text>
</comment>
<protein>
    <submittedName>
        <fullName evidence="1">Uncharacterized protein</fullName>
    </submittedName>
</protein>
<dbReference type="AlphaFoldDB" id="A0A4Q2CZA1"/>
<name>A0A4Q2CZA1_9AGAR</name>
<dbReference type="OrthoDB" id="3270804at2759"/>
<organism evidence="1 2">
    <name type="scientific">Candolleomyces aberdarensis</name>
    <dbReference type="NCBI Taxonomy" id="2316362"/>
    <lineage>
        <taxon>Eukaryota</taxon>
        <taxon>Fungi</taxon>
        <taxon>Dikarya</taxon>
        <taxon>Basidiomycota</taxon>
        <taxon>Agaricomycotina</taxon>
        <taxon>Agaricomycetes</taxon>
        <taxon>Agaricomycetidae</taxon>
        <taxon>Agaricales</taxon>
        <taxon>Agaricineae</taxon>
        <taxon>Psathyrellaceae</taxon>
        <taxon>Candolleomyces</taxon>
    </lineage>
</organism>
<proteinExistence type="predicted"/>
<dbReference type="Proteomes" id="UP000290288">
    <property type="component" value="Unassembled WGS sequence"/>
</dbReference>
<reference evidence="1 2" key="1">
    <citation type="submission" date="2019-01" db="EMBL/GenBank/DDBJ databases">
        <title>Draft genome sequence of Psathyrella aberdarensis IHI B618.</title>
        <authorList>
            <person name="Buettner E."/>
            <person name="Kellner H."/>
        </authorList>
    </citation>
    <scope>NUCLEOTIDE SEQUENCE [LARGE SCALE GENOMIC DNA]</scope>
    <source>
        <strain evidence="1 2">IHI B618</strain>
    </source>
</reference>
<evidence type="ECO:0000313" key="1">
    <source>
        <dbReference type="EMBL" id="RXW12153.1"/>
    </source>
</evidence>
<evidence type="ECO:0000313" key="2">
    <source>
        <dbReference type="Proteomes" id="UP000290288"/>
    </source>
</evidence>